<feature type="region of interest" description="Disordered" evidence="2">
    <location>
        <begin position="403"/>
        <end position="454"/>
    </location>
</feature>
<feature type="compositionally biased region" description="Polar residues" evidence="2">
    <location>
        <begin position="715"/>
        <end position="741"/>
    </location>
</feature>
<dbReference type="Proteomes" id="UP001498421">
    <property type="component" value="Unassembled WGS sequence"/>
</dbReference>
<dbReference type="InterPro" id="IPR012677">
    <property type="entry name" value="Nucleotide-bd_a/b_plait_sf"/>
</dbReference>
<evidence type="ECO:0000313" key="4">
    <source>
        <dbReference type="EMBL" id="KAK7421300.1"/>
    </source>
</evidence>
<feature type="compositionally biased region" description="Basic and acidic residues" evidence="2">
    <location>
        <begin position="602"/>
        <end position="614"/>
    </location>
</feature>
<comment type="caution">
    <text evidence="4">The sequence shown here is derived from an EMBL/GenBank/DDBJ whole genome shotgun (WGS) entry which is preliminary data.</text>
</comment>
<dbReference type="SMART" id="SM00360">
    <property type="entry name" value="RRM"/>
    <property type="match status" value="2"/>
</dbReference>
<dbReference type="Gene3D" id="3.30.70.330">
    <property type="match status" value="2"/>
</dbReference>
<dbReference type="PROSITE" id="PS50102">
    <property type="entry name" value="RRM"/>
    <property type="match status" value="1"/>
</dbReference>
<feature type="region of interest" description="Disordered" evidence="2">
    <location>
        <begin position="508"/>
        <end position="614"/>
    </location>
</feature>
<reference evidence="4 5" key="1">
    <citation type="journal article" date="2025" name="Microbiol. Resour. Announc.">
        <title>Draft genome sequences for Neonectria magnoliae and Neonectria punicea, canker pathogens of Liriodendron tulipifera and Acer saccharum in West Virginia.</title>
        <authorList>
            <person name="Petronek H.M."/>
            <person name="Kasson M.T."/>
            <person name="Metheny A.M."/>
            <person name="Stauder C.M."/>
            <person name="Lovett B."/>
            <person name="Lynch S.C."/>
            <person name="Garnas J.R."/>
            <person name="Kasson L.R."/>
            <person name="Stajich J.E."/>
        </authorList>
    </citation>
    <scope>NUCLEOTIDE SEQUENCE [LARGE SCALE GENOMIC DNA]</scope>
    <source>
        <strain evidence="4 5">NRRL 64651</strain>
    </source>
</reference>
<feature type="region of interest" description="Disordered" evidence="2">
    <location>
        <begin position="879"/>
        <end position="919"/>
    </location>
</feature>
<feature type="compositionally biased region" description="Low complexity" evidence="2">
    <location>
        <begin position="508"/>
        <end position="568"/>
    </location>
</feature>
<evidence type="ECO:0000256" key="2">
    <source>
        <dbReference type="SAM" id="MobiDB-lite"/>
    </source>
</evidence>
<evidence type="ECO:0000313" key="5">
    <source>
        <dbReference type="Proteomes" id="UP001498421"/>
    </source>
</evidence>
<feature type="compositionally biased region" description="Low complexity" evidence="2">
    <location>
        <begin position="414"/>
        <end position="440"/>
    </location>
</feature>
<feature type="compositionally biased region" description="Polar residues" evidence="2">
    <location>
        <begin position="664"/>
        <end position="691"/>
    </location>
</feature>
<dbReference type="CDD" id="cd00590">
    <property type="entry name" value="RRM_SF"/>
    <property type="match status" value="1"/>
</dbReference>
<evidence type="ECO:0000259" key="3">
    <source>
        <dbReference type="PROSITE" id="PS50102"/>
    </source>
</evidence>
<sequence>MAPYTTKDLPSAGREGVSLSTSLRKTVSMDVVSHGSFSDTDSNGPGIPSRSTSPGSRVLRKSVSDNGKDSSSASAFRGSASEDNVFVENEPSETQGNDVQAEPESNVAMVVREAPPVDPQGNYTPDACIFVANLSQGYNDVTLHTEVSKIFREYGPVYVKIKRDRRHMPFAFCQFTQVAEARVALAHGHRRLILGRHCRTERCKANVTFLVCKKSGEPIGLFEAYGFLQRFGSIFKVEHLDRESQIGKHLPPAVIVVYEFFDARRDVIKSVGNHPVYMVMPHDPDHEERWAHPDQRNDIFMFQYHKDRRSVFIGNLPPCTTEDPLRLFISPFGRVVEVQLRQNTIPQGIVVHFAFVEFESPEIAENVVTHCNGGNFQGNIIRVEKKKCKAPMDPLHAFFAKSSNSSRSFHPRGASASRSSLAQHSGSSSASDPWSTPSTAVVLHNPTVPPVDERYPPGTPSTLVHHYPEIPVSQIARQFEARPTYMGPTMAQARAFVASLPQPAAQALQPAVQAPQPAVQAPQPAVQAPQPAVQAPQPAVQAPQPAVQAPQPAVQAPQPAVQATATPTRPSPAPGARPAALREQARRTPGRSPSYAAAQAAERAEQVAERAEQERLRRATSFQIVMISESNLQSSDEATGPSEEHINCPNKVVDSSDKVAGSSEEATTSTQKTTASPQKTTASPQKTNKSPQKAVDDLSKDAKCADSEAAVKEANASNNEASTTENESQAAPDSSMNSSTHFMPVGQPYQPYYQPYQQAQAYSHGNMPMMPYMQPSVGQGMHNGMVQVHSNMTHMPAPMVQMPHGQMTQGTPYDIPHAMVHGMQNMPNTMAHNMGHNMGHGMPLGYSQNFYPYPVADQRSSYAPMAHHGQPMHTFAGPMVPREAPFRSDQIQSQGPSQVQAHVRNDSADQGAQHGQEAN</sequence>
<dbReference type="EMBL" id="JAZAVK010000122">
    <property type="protein sequence ID" value="KAK7421300.1"/>
    <property type="molecule type" value="Genomic_DNA"/>
</dbReference>
<dbReference type="InterPro" id="IPR035979">
    <property type="entry name" value="RBD_domain_sf"/>
</dbReference>
<organism evidence="4 5">
    <name type="scientific">Neonectria magnoliae</name>
    <dbReference type="NCBI Taxonomy" id="2732573"/>
    <lineage>
        <taxon>Eukaryota</taxon>
        <taxon>Fungi</taxon>
        <taxon>Dikarya</taxon>
        <taxon>Ascomycota</taxon>
        <taxon>Pezizomycotina</taxon>
        <taxon>Sordariomycetes</taxon>
        <taxon>Hypocreomycetidae</taxon>
        <taxon>Hypocreales</taxon>
        <taxon>Nectriaceae</taxon>
        <taxon>Neonectria</taxon>
    </lineage>
</organism>
<feature type="compositionally biased region" description="Polar residues" evidence="2">
    <location>
        <begin position="35"/>
        <end position="55"/>
    </location>
</feature>
<feature type="region of interest" description="Disordered" evidence="2">
    <location>
        <begin position="632"/>
        <end position="743"/>
    </location>
</feature>
<evidence type="ECO:0000256" key="1">
    <source>
        <dbReference type="PROSITE-ProRule" id="PRU00176"/>
    </source>
</evidence>
<feature type="compositionally biased region" description="Polar residues" evidence="2">
    <location>
        <begin position="889"/>
        <end position="900"/>
    </location>
</feature>
<feature type="compositionally biased region" description="Low complexity" evidence="2">
    <location>
        <begin position="70"/>
        <end position="81"/>
    </location>
</feature>
<gene>
    <name evidence="4" type="ORF">QQZ08_010016</name>
</gene>
<dbReference type="PANTHER" id="PTHR48034">
    <property type="entry name" value="TRANSFORMER-2 SEX-DETERMINING PROTEIN-RELATED"/>
    <property type="match status" value="1"/>
</dbReference>
<dbReference type="InterPro" id="IPR000504">
    <property type="entry name" value="RRM_dom"/>
</dbReference>
<feature type="compositionally biased region" description="Basic and acidic residues" evidence="2">
    <location>
        <begin position="694"/>
        <end position="711"/>
    </location>
</feature>
<keyword evidence="1" id="KW-0694">RNA-binding</keyword>
<feature type="domain" description="RRM" evidence="3">
    <location>
        <begin position="309"/>
        <end position="388"/>
    </location>
</feature>
<name>A0ABR1HJF4_9HYPO</name>
<dbReference type="Pfam" id="PF00076">
    <property type="entry name" value="RRM_1"/>
    <property type="match status" value="2"/>
</dbReference>
<proteinExistence type="predicted"/>
<protein>
    <recommendedName>
        <fullName evidence="3">RRM domain-containing protein</fullName>
    </recommendedName>
</protein>
<dbReference type="InterPro" id="IPR050441">
    <property type="entry name" value="RBM"/>
</dbReference>
<feature type="region of interest" description="Disordered" evidence="2">
    <location>
        <begin position="1"/>
        <end position="83"/>
    </location>
</feature>
<keyword evidence="5" id="KW-1185">Reference proteome</keyword>
<dbReference type="SUPFAM" id="SSF54928">
    <property type="entry name" value="RNA-binding domain, RBD"/>
    <property type="match status" value="2"/>
</dbReference>
<accession>A0ABR1HJF4</accession>